<sequence length="206" mass="23015">MAIRIASLRPQDHTALVEFARTGMHFGRYVPNVWLARLYARSFLYQELAQATIALGAYGEGDRFLGALLARLDDEAPLGLSWCQRLYQRVYGVAERLLATGTESAYDRANAEMLAAYRERHDVDGELLFLAADPDSGARGVGTALLDALRDRARGRNLYLYTDDACTWQFYERRGFSRIGARTIDIPGTKGRATGVMECYLYAGTL</sequence>
<reference evidence="2" key="1">
    <citation type="submission" date="2023-05" db="EMBL/GenBank/DDBJ databases">
        <title>[olsenella] sp. nov., isolated from a pig farm feces dump.</title>
        <authorList>
            <person name="Chang Y.-H."/>
        </authorList>
    </citation>
    <scope>NUCLEOTIDE SEQUENCE</scope>
    <source>
        <strain evidence="2">YH-ols2217</strain>
    </source>
</reference>
<gene>
    <name evidence="2" type="ORF">QJ043_00765</name>
</gene>
<accession>A0ABT6ZII1</accession>
<dbReference type="PROSITE" id="PS51186">
    <property type="entry name" value="GNAT"/>
    <property type="match status" value="1"/>
</dbReference>
<dbReference type="InterPro" id="IPR000182">
    <property type="entry name" value="GNAT_dom"/>
</dbReference>
<feature type="domain" description="N-acetyltransferase" evidence="1">
    <location>
        <begin position="3"/>
        <end position="202"/>
    </location>
</feature>
<dbReference type="InterPro" id="IPR016181">
    <property type="entry name" value="Acyl_CoA_acyltransferase"/>
</dbReference>
<keyword evidence="2" id="KW-0012">Acyltransferase</keyword>
<dbReference type="RefSeq" id="WP_283712263.1">
    <property type="nucleotide sequence ID" value="NZ_JASJEW010000001.1"/>
</dbReference>
<evidence type="ECO:0000313" key="2">
    <source>
        <dbReference type="EMBL" id="MDJ1128619.1"/>
    </source>
</evidence>
<evidence type="ECO:0000313" key="3">
    <source>
        <dbReference type="Proteomes" id="UP001431693"/>
    </source>
</evidence>
<dbReference type="EC" id="2.3.1.-" evidence="2"/>
<comment type="caution">
    <text evidence="2">The sequence shown here is derived from an EMBL/GenBank/DDBJ whole genome shotgun (WGS) entry which is preliminary data.</text>
</comment>
<protein>
    <submittedName>
        <fullName evidence="2">GNAT family N-acetyltransferase</fullName>
        <ecNumber evidence="2">2.3.1.-</ecNumber>
    </submittedName>
</protein>
<dbReference type="GO" id="GO:0016746">
    <property type="term" value="F:acyltransferase activity"/>
    <property type="evidence" value="ECO:0007669"/>
    <property type="project" value="UniProtKB-KW"/>
</dbReference>
<keyword evidence="2" id="KW-0808">Transferase</keyword>
<dbReference type="Gene3D" id="3.40.630.30">
    <property type="match status" value="1"/>
</dbReference>
<dbReference type="Proteomes" id="UP001431693">
    <property type="component" value="Unassembled WGS sequence"/>
</dbReference>
<proteinExistence type="predicted"/>
<dbReference type="SUPFAM" id="SSF55729">
    <property type="entry name" value="Acyl-CoA N-acyltransferases (Nat)"/>
    <property type="match status" value="1"/>
</dbReference>
<keyword evidence="3" id="KW-1185">Reference proteome</keyword>
<organism evidence="2 3">
    <name type="scientific">Kribbibacterium absianum</name>
    <dbReference type="NCBI Taxonomy" id="3044210"/>
    <lineage>
        <taxon>Bacteria</taxon>
        <taxon>Bacillati</taxon>
        <taxon>Actinomycetota</taxon>
        <taxon>Coriobacteriia</taxon>
        <taxon>Coriobacteriales</taxon>
        <taxon>Kribbibacteriaceae</taxon>
        <taxon>Kribbibacterium</taxon>
    </lineage>
</organism>
<name>A0ABT6ZII1_9ACTN</name>
<dbReference type="Pfam" id="PF00583">
    <property type="entry name" value="Acetyltransf_1"/>
    <property type="match status" value="1"/>
</dbReference>
<evidence type="ECO:0000259" key="1">
    <source>
        <dbReference type="PROSITE" id="PS51186"/>
    </source>
</evidence>
<dbReference type="EMBL" id="JASJEX010000001">
    <property type="protein sequence ID" value="MDJ1128619.1"/>
    <property type="molecule type" value="Genomic_DNA"/>
</dbReference>